<dbReference type="Proteomes" id="UP000429523">
    <property type="component" value="Unassembled WGS sequence"/>
</dbReference>
<sequence length="63" mass="7333">MWYVLTGVLLSNRGALASKEASRFVLLVEQRREKVGRDLLRGKLWREHHGLLVCRVLRLKMSS</sequence>
<evidence type="ECO:0000313" key="13">
    <source>
        <dbReference type="Proteomes" id="UP000440367"/>
    </source>
</evidence>
<dbReference type="Proteomes" id="UP000488956">
    <property type="component" value="Unassembled WGS sequence"/>
</dbReference>
<evidence type="ECO:0000313" key="14">
    <source>
        <dbReference type="Proteomes" id="UP000440732"/>
    </source>
</evidence>
<accession>A0A6A3I8U6</accession>
<dbReference type="Proteomes" id="UP000440367">
    <property type="component" value="Unassembled WGS sequence"/>
</dbReference>
<evidence type="ECO:0000313" key="4">
    <source>
        <dbReference type="EMBL" id="KAE9083001.1"/>
    </source>
</evidence>
<reference evidence="16 17" key="1">
    <citation type="submission" date="2018-09" db="EMBL/GenBank/DDBJ databases">
        <title>Genomic investigation of the strawberry pathogen Phytophthora fragariae indicates pathogenicity is determined by transcriptional variation in three key races.</title>
        <authorList>
            <person name="Adams T.M."/>
            <person name="Armitage A.D."/>
            <person name="Sobczyk M.K."/>
            <person name="Bates H.J."/>
            <person name="Dunwell J.M."/>
            <person name="Nellist C.F."/>
            <person name="Harrison R.J."/>
        </authorList>
    </citation>
    <scope>NUCLEOTIDE SEQUENCE [LARGE SCALE GENOMIC DNA]</scope>
    <source>
        <strain evidence="9 12">A4</strain>
        <strain evidence="7 13">BC-1</strain>
        <strain evidence="8 17">BC-23</strain>
        <strain evidence="6 11">NOV-27</strain>
        <strain evidence="5 14">NOV-5</strain>
        <strain evidence="4 15">NOV-71</strain>
        <strain evidence="1 10">NOV-9</strain>
        <strain evidence="3 18">ONT-3</strain>
        <strain evidence="2 16">SCRP245</strain>
    </source>
</reference>
<evidence type="ECO:0000313" key="16">
    <source>
        <dbReference type="Proteomes" id="UP000460718"/>
    </source>
</evidence>
<protein>
    <submittedName>
        <fullName evidence="2">Uncharacterized protein</fullName>
    </submittedName>
</protein>
<name>A0A6A3I8U6_9STRA</name>
<dbReference type="EMBL" id="QXFW01002511">
    <property type="protein sequence ID" value="KAE8977872.1"/>
    <property type="molecule type" value="Genomic_DNA"/>
</dbReference>
<dbReference type="Proteomes" id="UP000476176">
    <property type="component" value="Unassembled WGS sequence"/>
</dbReference>
<evidence type="ECO:0000313" key="6">
    <source>
        <dbReference type="EMBL" id="KAE9183100.1"/>
    </source>
</evidence>
<gene>
    <name evidence="9" type="ORF">PF001_g23912</name>
    <name evidence="7" type="ORF">PF002_g24751</name>
    <name evidence="8" type="ORF">PF004_g20836</name>
    <name evidence="6" type="ORF">PF005_g22229</name>
    <name evidence="5" type="ORF">PF006_g23986</name>
    <name evidence="4" type="ORF">PF007_g22086</name>
    <name evidence="1" type="ORF">PF009_g22881</name>
    <name evidence="3" type="ORF">PF010_g23789</name>
    <name evidence="2" type="ORF">PF011_g23473</name>
</gene>
<evidence type="ECO:0000313" key="18">
    <source>
        <dbReference type="Proteomes" id="UP000488956"/>
    </source>
</evidence>
<dbReference type="EMBL" id="QXGC01001903">
    <property type="protein sequence ID" value="KAE9194051.1"/>
    <property type="molecule type" value="Genomic_DNA"/>
</dbReference>
<dbReference type="Proteomes" id="UP000433483">
    <property type="component" value="Unassembled WGS sequence"/>
</dbReference>
<evidence type="ECO:0000313" key="15">
    <source>
        <dbReference type="Proteomes" id="UP000441208"/>
    </source>
</evidence>
<dbReference type="EMBL" id="QXGE01002527">
    <property type="protein sequence ID" value="KAE9281136.1"/>
    <property type="molecule type" value="Genomic_DNA"/>
</dbReference>
<evidence type="ECO:0000313" key="5">
    <source>
        <dbReference type="EMBL" id="KAE9095526.1"/>
    </source>
</evidence>
<dbReference type="EMBL" id="QXFZ01001932">
    <property type="protein sequence ID" value="KAE9083001.1"/>
    <property type="molecule type" value="Genomic_DNA"/>
</dbReference>
<evidence type="ECO:0000313" key="12">
    <source>
        <dbReference type="Proteomes" id="UP000437068"/>
    </source>
</evidence>
<evidence type="ECO:0000313" key="8">
    <source>
        <dbReference type="EMBL" id="KAE9194051.1"/>
    </source>
</evidence>
<comment type="caution">
    <text evidence="2">The sequence shown here is derived from an EMBL/GenBank/DDBJ whole genome shotgun (WGS) entry which is preliminary data.</text>
</comment>
<evidence type="ECO:0000313" key="2">
    <source>
        <dbReference type="EMBL" id="KAE8977872.1"/>
    </source>
</evidence>
<evidence type="ECO:0000313" key="7">
    <source>
        <dbReference type="EMBL" id="KAE9190494.1"/>
    </source>
</evidence>
<dbReference type="Proteomes" id="UP000460718">
    <property type="component" value="Unassembled WGS sequence"/>
</dbReference>
<organism evidence="2 16">
    <name type="scientific">Phytophthora fragariae</name>
    <dbReference type="NCBI Taxonomy" id="53985"/>
    <lineage>
        <taxon>Eukaryota</taxon>
        <taxon>Sar</taxon>
        <taxon>Stramenopiles</taxon>
        <taxon>Oomycota</taxon>
        <taxon>Peronosporomycetes</taxon>
        <taxon>Peronosporales</taxon>
        <taxon>Peronosporaceae</taxon>
        <taxon>Phytophthora</taxon>
    </lineage>
</organism>
<dbReference type="EMBL" id="QXGA01002563">
    <property type="protein sequence ID" value="KAE9095526.1"/>
    <property type="molecule type" value="Genomic_DNA"/>
</dbReference>
<dbReference type="EMBL" id="QXGF01001943">
    <property type="protein sequence ID" value="KAE8926944.1"/>
    <property type="molecule type" value="Genomic_DNA"/>
</dbReference>
<evidence type="ECO:0000313" key="11">
    <source>
        <dbReference type="Proteomes" id="UP000433483"/>
    </source>
</evidence>
<evidence type="ECO:0000313" key="3">
    <source>
        <dbReference type="EMBL" id="KAE9076722.1"/>
    </source>
</evidence>
<dbReference type="EMBL" id="QXFX01002468">
    <property type="protein sequence ID" value="KAE9076722.1"/>
    <property type="molecule type" value="Genomic_DNA"/>
</dbReference>
<dbReference type="AlphaFoldDB" id="A0A6A3I8U6"/>
<keyword evidence="11" id="KW-1185">Reference proteome</keyword>
<evidence type="ECO:0000313" key="17">
    <source>
        <dbReference type="Proteomes" id="UP000476176"/>
    </source>
</evidence>
<dbReference type="Proteomes" id="UP000441208">
    <property type="component" value="Unassembled WGS sequence"/>
</dbReference>
<proteinExistence type="predicted"/>
<dbReference type="EMBL" id="QXGD01002303">
    <property type="protein sequence ID" value="KAE9190494.1"/>
    <property type="molecule type" value="Genomic_DNA"/>
</dbReference>
<evidence type="ECO:0000313" key="1">
    <source>
        <dbReference type="EMBL" id="KAE8926944.1"/>
    </source>
</evidence>
<dbReference type="Proteomes" id="UP000440732">
    <property type="component" value="Unassembled WGS sequence"/>
</dbReference>
<dbReference type="EMBL" id="QXGB01001973">
    <property type="protein sequence ID" value="KAE9183100.1"/>
    <property type="molecule type" value="Genomic_DNA"/>
</dbReference>
<evidence type="ECO:0000313" key="10">
    <source>
        <dbReference type="Proteomes" id="UP000429523"/>
    </source>
</evidence>
<dbReference type="Proteomes" id="UP000437068">
    <property type="component" value="Unassembled WGS sequence"/>
</dbReference>
<evidence type="ECO:0000313" key="9">
    <source>
        <dbReference type="EMBL" id="KAE9281136.1"/>
    </source>
</evidence>